<evidence type="ECO:0000259" key="8">
    <source>
        <dbReference type="Pfam" id="PF14322"/>
    </source>
</evidence>
<comment type="subcellular location">
    <subcellularLocation>
        <location evidence="1">Cell outer membrane</location>
    </subcellularLocation>
</comment>
<protein>
    <submittedName>
        <fullName evidence="9">RagB/SusD family nutrient uptake outer membrane protein</fullName>
    </submittedName>
</protein>
<organism evidence="9 10">
    <name type="scientific">Prevotella illustrans</name>
    <dbReference type="NCBI Taxonomy" id="2800387"/>
    <lineage>
        <taxon>Bacteria</taxon>
        <taxon>Pseudomonadati</taxon>
        <taxon>Bacteroidota</taxon>
        <taxon>Bacteroidia</taxon>
        <taxon>Bacteroidales</taxon>
        <taxon>Prevotellaceae</taxon>
        <taxon>Prevotella</taxon>
    </lineage>
</organism>
<evidence type="ECO:0000256" key="4">
    <source>
        <dbReference type="ARBA" id="ARBA00023136"/>
    </source>
</evidence>
<keyword evidence="3 6" id="KW-0732">Signal</keyword>
<dbReference type="SUPFAM" id="SSF48452">
    <property type="entry name" value="TPR-like"/>
    <property type="match status" value="1"/>
</dbReference>
<proteinExistence type="inferred from homology"/>
<dbReference type="PROSITE" id="PS51257">
    <property type="entry name" value="PROKAR_LIPOPROTEIN"/>
    <property type="match status" value="1"/>
</dbReference>
<comment type="caution">
    <text evidence="9">The sequence shown here is derived from an EMBL/GenBank/DDBJ whole genome shotgun (WGS) entry which is preliminary data.</text>
</comment>
<sequence length="543" mass="60422">MKKNKILTFILCLGMMTGFSACESLDLAPEDYFGSGNFWKDQTQASGYMVGLNSYLRSSYSSLFVMGELRNGLLGDGDDGMGTSVMGESLDNQNIIKQDLTADKAGMSNWNGLYSIIVRINLGIQEIENTSVLTEAQKNLYLAQAYGMRAYYYYLLYATWGGVPLVTDVAIIKGQVSAEALKRPRAKASEIMALMKQDIDKSEKAYAAYGADGFSDKYTWSKYATLMLKANVYAWAANVTTDDQKATGEADLRTAKAALEEVIGSNKFALTSDFVKAFRTDAKTTSKESILAVPYNKVENVYMPYIANCVAQEALLTAAFDKDGKPITLDNEAYGKRTLVNGLLRYQYKETLWKAFDETDSRRDATFFVVCNNANKPKTGSNFGVLLKKFSGTYYASEGVHRFDCDGPIFRYAEALLLMAEIENDLGGDPTPYLNKVRERAYGNTTHNFSNGSKYQNTLNILSEVDKEFVFEGKRWFALQRMKDNAGKALVFNADVNYAFIPGDAKKPILSEAEAYKTLWPISISTHANDASIEQNPGYEQFK</sequence>
<feature type="domain" description="SusD-like N-terminal" evidence="8">
    <location>
        <begin position="87"/>
        <end position="203"/>
    </location>
</feature>
<dbReference type="InterPro" id="IPR033985">
    <property type="entry name" value="SusD-like_N"/>
</dbReference>
<accession>A0ABS3M1X2</accession>
<dbReference type="Pfam" id="PF14322">
    <property type="entry name" value="SusD-like_3"/>
    <property type="match status" value="1"/>
</dbReference>
<evidence type="ECO:0000256" key="6">
    <source>
        <dbReference type="SAM" id="SignalP"/>
    </source>
</evidence>
<keyword evidence="10" id="KW-1185">Reference proteome</keyword>
<dbReference type="RefSeq" id="WP_107581613.1">
    <property type="nucleotide sequence ID" value="NZ_JAERMS010000001.1"/>
</dbReference>
<keyword evidence="4" id="KW-0472">Membrane</keyword>
<evidence type="ECO:0000256" key="1">
    <source>
        <dbReference type="ARBA" id="ARBA00004442"/>
    </source>
</evidence>
<reference evidence="9 10" key="1">
    <citation type="submission" date="2021-01" db="EMBL/GenBank/DDBJ databases">
        <title>Prevotella A2931 sp. nov.</title>
        <authorList>
            <person name="Buhl M."/>
            <person name="Oberhettinger P."/>
        </authorList>
    </citation>
    <scope>NUCLEOTIDE SEQUENCE [LARGE SCALE GENOMIC DNA]</scope>
    <source>
        <strain evidence="9 10">A2931</strain>
    </source>
</reference>
<keyword evidence="5" id="KW-0998">Cell outer membrane</keyword>
<comment type="similarity">
    <text evidence="2">Belongs to the SusD family.</text>
</comment>
<evidence type="ECO:0000256" key="5">
    <source>
        <dbReference type="ARBA" id="ARBA00023237"/>
    </source>
</evidence>
<dbReference type="Pfam" id="PF07980">
    <property type="entry name" value="SusD_RagB"/>
    <property type="match status" value="1"/>
</dbReference>
<feature type="chain" id="PRO_5046777914" evidence="6">
    <location>
        <begin position="22"/>
        <end position="543"/>
    </location>
</feature>
<dbReference type="Proteomes" id="UP000664265">
    <property type="component" value="Unassembled WGS sequence"/>
</dbReference>
<name>A0ABS3M1X2_9BACT</name>
<dbReference type="EMBL" id="JAERMS010000001">
    <property type="protein sequence ID" value="MBO1362188.1"/>
    <property type="molecule type" value="Genomic_DNA"/>
</dbReference>
<evidence type="ECO:0000256" key="3">
    <source>
        <dbReference type="ARBA" id="ARBA00022729"/>
    </source>
</evidence>
<evidence type="ECO:0000313" key="9">
    <source>
        <dbReference type="EMBL" id="MBO1362188.1"/>
    </source>
</evidence>
<evidence type="ECO:0000259" key="7">
    <source>
        <dbReference type="Pfam" id="PF07980"/>
    </source>
</evidence>
<feature type="signal peptide" evidence="6">
    <location>
        <begin position="1"/>
        <end position="21"/>
    </location>
</feature>
<evidence type="ECO:0000313" key="10">
    <source>
        <dbReference type="Proteomes" id="UP000664265"/>
    </source>
</evidence>
<gene>
    <name evidence="9" type="ORF">JHU38_00065</name>
</gene>
<feature type="domain" description="RagB/SusD" evidence="7">
    <location>
        <begin position="262"/>
        <end position="539"/>
    </location>
</feature>
<dbReference type="Gene3D" id="1.25.40.390">
    <property type="match status" value="1"/>
</dbReference>
<evidence type="ECO:0000256" key="2">
    <source>
        <dbReference type="ARBA" id="ARBA00006275"/>
    </source>
</evidence>
<dbReference type="InterPro" id="IPR011990">
    <property type="entry name" value="TPR-like_helical_dom_sf"/>
</dbReference>
<dbReference type="InterPro" id="IPR012944">
    <property type="entry name" value="SusD_RagB_dom"/>
</dbReference>